<dbReference type="HOGENOM" id="CLU_485063_0_0_1"/>
<dbReference type="Pfam" id="PF14559">
    <property type="entry name" value="TPR_19"/>
    <property type="match status" value="1"/>
</dbReference>
<sequence length="562" mass="64690">MRCYIHYEDTTLPFTLLVTLSEHQLNKCTISDLIQLFLTKYRERHPSVNIELNPKKWSISASSRKSVLFPHSELVWKKVRNKDDLNIFLSTSVLFTSQHNFSVMPASQPSSERSNLLLSHAEKYHAEQNYQKAVQVYKNLLRDDSSNRGAILGLVDIYLEVGRYIDALHHVKEGIHHHRDDLVFMLKLGQSYLGCGDGAKAVDYLMRYSKELRKNGKVSSTEKYQLQVALCQAYQLLNQKDMAIVVIEGVVRETKEFIPAVIEYSKLTFDLDVEQATPSPSPPCQATFDNSVAYSEDELQLLAAWCTLVKVLYLQGAHPTTSALIALLNPLVRDRQLHKTNIRNEIAYFECIQKAMLTSPLPCLTENSTFIYFIGDSHCISPAWRTLRCKNSNFVFHPILSTGTKIWHLRPQSCFYPKENFFNSVEKIPLEANVVICLGEIDCREALLRCVEKSIYDSLEEAIERLLDVYLSVMEDLISKYKWKLFIHPVPPVLDLSRPVVRQFNQQLRARLHLRSDCCYLNMEGDLLDVEGKLKPELCFDDTHLHPKYVKILEKCLNEKLV</sequence>
<name>R7TJU4_CAPTE</name>
<dbReference type="Gene3D" id="1.25.40.10">
    <property type="entry name" value="Tetratricopeptide repeat domain"/>
    <property type="match status" value="1"/>
</dbReference>
<accession>R7TJU4</accession>
<reference evidence="1 3" key="2">
    <citation type="journal article" date="2013" name="Nature">
        <title>Insights into bilaterian evolution from three spiralian genomes.</title>
        <authorList>
            <person name="Simakov O."/>
            <person name="Marletaz F."/>
            <person name="Cho S.J."/>
            <person name="Edsinger-Gonzales E."/>
            <person name="Havlak P."/>
            <person name="Hellsten U."/>
            <person name="Kuo D.H."/>
            <person name="Larsson T."/>
            <person name="Lv J."/>
            <person name="Arendt D."/>
            <person name="Savage R."/>
            <person name="Osoegawa K."/>
            <person name="de Jong P."/>
            <person name="Grimwood J."/>
            <person name="Chapman J.A."/>
            <person name="Shapiro H."/>
            <person name="Aerts A."/>
            <person name="Otillar R.P."/>
            <person name="Terry A.Y."/>
            <person name="Boore J.L."/>
            <person name="Grigoriev I.V."/>
            <person name="Lindberg D.R."/>
            <person name="Seaver E.C."/>
            <person name="Weisblat D.A."/>
            <person name="Putnam N.H."/>
            <person name="Rokhsar D.S."/>
        </authorList>
    </citation>
    <scope>NUCLEOTIDE SEQUENCE</scope>
    <source>
        <strain evidence="1 3">I ESC-2004</strain>
    </source>
</reference>
<dbReference type="InterPro" id="IPR036514">
    <property type="entry name" value="SGNH_hydro_sf"/>
</dbReference>
<dbReference type="InterPro" id="IPR011990">
    <property type="entry name" value="TPR-like_helical_dom_sf"/>
</dbReference>
<dbReference type="Gene3D" id="3.40.50.1110">
    <property type="entry name" value="SGNH hydrolase"/>
    <property type="match status" value="1"/>
</dbReference>
<evidence type="ECO:0000313" key="1">
    <source>
        <dbReference type="EMBL" id="ELT91791.1"/>
    </source>
</evidence>
<dbReference type="Proteomes" id="UP000014760">
    <property type="component" value="Unassembled WGS sequence"/>
</dbReference>
<dbReference type="SUPFAM" id="SSF52266">
    <property type="entry name" value="SGNH hydrolase"/>
    <property type="match status" value="1"/>
</dbReference>
<protein>
    <submittedName>
        <fullName evidence="1 2">Uncharacterized protein</fullName>
    </submittedName>
</protein>
<dbReference type="SUPFAM" id="SSF48452">
    <property type="entry name" value="TPR-like"/>
    <property type="match status" value="1"/>
</dbReference>
<evidence type="ECO:0000313" key="3">
    <source>
        <dbReference type="Proteomes" id="UP000014760"/>
    </source>
</evidence>
<dbReference type="EMBL" id="KB310340">
    <property type="protein sequence ID" value="ELT91791.1"/>
    <property type="molecule type" value="Genomic_DNA"/>
</dbReference>
<dbReference type="AlphaFoldDB" id="R7TJU4"/>
<dbReference type="OMA" id="IWHLREE"/>
<organism evidence="1">
    <name type="scientific">Capitella teleta</name>
    <name type="common">Polychaete worm</name>
    <dbReference type="NCBI Taxonomy" id="283909"/>
    <lineage>
        <taxon>Eukaryota</taxon>
        <taxon>Metazoa</taxon>
        <taxon>Spiralia</taxon>
        <taxon>Lophotrochozoa</taxon>
        <taxon>Annelida</taxon>
        <taxon>Polychaeta</taxon>
        <taxon>Sedentaria</taxon>
        <taxon>Scolecida</taxon>
        <taxon>Capitellidae</taxon>
        <taxon>Capitella</taxon>
    </lineage>
</organism>
<proteinExistence type="predicted"/>
<keyword evidence="3" id="KW-1185">Reference proteome</keyword>
<dbReference type="EMBL" id="AMQN01013609">
    <property type="status" value="NOT_ANNOTATED_CDS"/>
    <property type="molecule type" value="Genomic_DNA"/>
</dbReference>
<evidence type="ECO:0000313" key="2">
    <source>
        <dbReference type="EnsemblMetazoa" id="CapteP220635"/>
    </source>
</evidence>
<gene>
    <name evidence="1" type="ORF">CAPTEDRAFT_220635</name>
</gene>
<dbReference type="OrthoDB" id="435413at2759"/>
<dbReference type="EnsemblMetazoa" id="CapteT220635">
    <property type="protein sequence ID" value="CapteP220635"/>
    <property type="gene ID" value="CapteG220635"/>
</dbReference>
<reference evidence="2" key="3">
    <citation type="submission" date="2015-06" db="UniProtKB">
        <authorList>
            <consortium name="EnsemblMetazoa"/>
        </authorList>
    </citation>
    <scope>IDENTIFICATION</scope>
</reference>
<reference evidence="3" key="1">
    <citation type="submission" date="2012-12" db="EMBL/GenBank/DDBJ databases">
        <authorList>
            <person name="Hellsten U."/>
            <person name="Grimwood J."/>
            <person name="Chapman J.A."/>
            <person name="Shapiro H."/>
            <person name="Aerts A."/>
            <person name="Otillar R.P."/>
            <person name="Terry A.Y."/>
            <person name="Boore J.L."/>
            <person name="Simakov O."/>
            <person name="Marletaz F."/>
            <person name="Cho S.-J."/>
            <person name="Edsinger-Gonzales E."/>
            <person name="Havlak P."/>
            <person name="Kuo D.-H."/>
            <person name="Larsson T."/>
            <person name="Lv J."/>
            <person name="Arendt D."/>
            <person name="Savage R."/>
            <person name="Osoegawa K."/>
            <person name="de Jong P."/>
            <person name="Lindberg D.R."/>
            <person name="Seaver E.C."/>
            <person name="Weisblat D.A."/>
            <person name="Putnam N.H."/>
            <person name="Grigoriev I.V."/>
            <person name="Rokhsar D.S."/>
        </authorList>
    </citation>
    <scope>NUCLEOTIDE SEQUENCE</scope>
    <source>
        <strain evidence="3">I ESC-2004</strain>
    </source>
</reference>